<evidence type="ECO:0000313" key="2">
    <source>
        <dbReference type="Proteomes" id="UP000335636"/>
    </source>
</evidence>
<feature type="non-terminal residue" evidence="1">
    <location>
        <position position="68"/>
    </location>
</feature>
<dbReference type="Gene3D" id="2.60.40.10">
    <property type="entry name" value="Immunoglobulins"/>
    <property type="match status" value="1"/>
</dbReference>
<reference evidence="1" key="1">
    <citation type="submission" date="2019-04" db="EMBL/GenBank/DDBJ databases">
        <authorList>
            <person name="Alioto T."/>
            <person name="Alioto T."/>
        </authorList>
    </citation>
    <scope>NUCLEOTIDE SEQUENCE [LARGE SCALE GENOMIC DNA]</scope>
</reference>
<dbReference type="Proteomes" id="UP000335636">
    <property type="component" value="Unassembled WGS sequence"/>
</dbReference>
<dbReference type="CDD" id="cd00063">
    <property type="entry name" value="FN3"/>
    <property type="match status" value="1"/>
</dbReference>
<feature type="non-terminal residue" evidence="1">
    <location>
        <position position="1"/>
    </location>
</feature>
<dbReference type="EMBL" id="CABDUW010000730">
    <property type="protein sequence ID" value="VTJ74258.1"/>
    <property type="molecule type" value="Genomic_DNA"/>
</dbReference>
<keyword evidence="2" id="KW-1185">Reference proteome</keyword>
<dbReference type="SUPFAM" id="SSF49265">
    <property type="entry name" value="Fibronectin type III"/>
    <property type="match status" value="1"/>
</dbReference>
<organism evidence="1 2">
    <name type="scientific">Marmota monax</name>
    <name type="common">Woodchuck</name>
    <dbReference type="NCBI Taxonomy" id="9995"/>
    <lineage>
        <taxon>Eukaryota</taxon>
        <taxon>Metazoa</taxon>
        <taxon>Chordata</taxon>
        <taxon>Craniata</taxon>
        <taxon>Vertebrata</taxon>
        <taxon>Euteleostomi</taxon>
        <taxon>Mammalia</taxon>
        <taxon>Eutheria</taxon>
        <taxon>Euarchontoglires</taxon>
        <taxon>Glires</taxon>
        <taxon>Rodentia</taxon>
        <taxon>Sciuromorpha</taxon>
        <taxon>Sciuridae</taxon>
        <taxon>Xerinae</taxon>
        <taxon>Marmotini</taxon>
        <taxon>Marmota</taxon>
    </lineage>
</organism>
<dbReference type="InterPro" id="IPR003961">
    <property type="entry name" value="FN3_dom"/>
</dbReference>
<accession>A0A5E4BX82</accession>
<name>A0A5E4BX82_MARMO</name>
<sequence length="68" mass="7770">PSGVPGALCNCVHLKWKVWKDNGGEPVTQLMLEQRAVGQKYWIKMDKVDGKVTSFFNKKVEEGKPYQF</sequence>
<dbReference type="AlphaFoldDB" id="A0A5E4BX82"/>
<dbReference type="InterPro" id="IPR036116">
    <property type="entry name" value="FN3_sf"/>
</dbReference>
<protein>
    <submittedName>
        <fullName evidence="1">Uncharacterized protein</fullName>
    </submittedName>
</protein>
<proteinExistence type="predicted"/>
<dbReference type="InterPro" id="IPR013783">
    <property type="entry name" value="Ig-like_fold"/>
</dbReference>
<comment type="caution">
    <text evidence="1">The sequence shown here is derived from an EMBL/GenBank/DDBJ whole genome shotgun (WGS) entry which is preliminary data.</text>
</comment>
<evidence type="ECO:0000313" key="1">
    <source>
        <dbReference type="EMBL" id="VTJ74258.1"/>
    </source>
</evidence>
<gene>
    <name evidence="1" type="ORF">MONAX_5E001981</name>
</gene>